<dbReference type="EMBL" id="BMHE01000016">
    <property type="protein sequence ID" value="GFZ85165.1"/>
    <property type="molecule type" value="Genomic_DNA"/>
</dbReference>
<evidence type="ECO:0000313" key="1">
    <source>
        <dbReference type="EMBL" id="GFZ85165.1"/>
    </source>
</evidence>
<sequence length="78" mass="8794">MNNVSGHGSFSTAQFFLLGLKNRELYKNTVLRGQEKLSYMVFLDDSLFHSTKIKLDSGTTFSKTDFMLGPTDTIPLEL</sequence>
<protein>
    <submittedName>
        <fullName evidence="1">Uncharacterized protein</fullName>
    </submittedName>
</protein>
<dbReference type="Proteomes" id="UP000615455">
    <property type="component" value="Unassembled WGS sequence"/>
</dbReference>
<accession>A0ABQ1ETB3</accession>
<proteinExistence type="predicted"/>
<keyword evidence="2" id="KW-1185">Reference proteome</keyword>
<evidence type="ECO:0000313" key="2">
    <source>
        <dbReference type="Proteomes" id="UP000615455"/>
    </source>
</evidence>
<gene>
    <name evidence="1" type="ORF">GCM10008018_34010</name>
</gene>
<comment type="caution">
    <text evidence="1">The sequence shown here is derived from an EMBL/GenBank/DDBJ whole genome shotgun (WGS) entry which is preliminary data.</text>
</comment>
<reference evidence="2" key="1">
    <citation type="journal article" date="2019" name="Int. J. Syst. Evol. Microbiol.">
        <title>The Global Catalogue of Microorganisms (GCM) 10K type strain sequencing project: providing services to taxonomists for standard genome sequencing and annotation.</title>
        <authorList>
            <consortium name="The Broad Institute Genomics Platform"/>
            <consortium name="The Broad Institute Genome Sequencing Center for Infectious Disease"/>
            <person name="Wu L."/>
            <person name="Ma J."/>
        </authorList>
    </citation>
    <scope>NUCLEOTIDE SEQUENCE [LARGE SCALE GENOMIC DNA]</scope>
    <source>
        <strain evidence="2">CGMCC 1.15043</strain>
    </source>
</reference>
<name>A0ABQ1ETB3_9BACL</name>
<organism evidence="1 2">
    <name type="scientific">Paenibacillus marchantiophytorum</name>
    <dbReference type="NCBI Taxonomy" id="1619310"/>
    <lineage>
        <taxon>Bacteria</taxon>
        <taxon>Bacillati</taxon>
        <taxon>Bacillota</taxon>
        <taxon>Bacilli</taxon>
        <taxon>Bacillales</taxon>
        <taxon>Paenibacillaceae</taxon>
        <taxon>Paenibacillus</taxon>
    </lineage>
</organism>